<feature type="region of interest" description="Disordered" evidence="1">
    <location>
        <begin position="152"/>
        <end position="229"/>
    </location>
</feature>
<protein>
    <submittedName>
        <fullName evidence="2">Uncharacterized protein</fullName>
    </submittedName>
</protein>
<dbReference type="EMBL" id="ML119126">
    <property type="protein sequence ID" value="RPB12883.1"/>
    <property type="molecule type" value="Genomic_DNA"/>
</dbReference>
<keyword evidence="3" id="KW-1185">Reference proteome</keyword>
<accession>A0A3N4KQL8</accession>
<feature type="region of interest" description="Disordered" evidence="1">
    <location>
        <begin position="249"/>
        <end position="315"/>
    </location>
</feature>
<dbReference type="AlphaFoldDB" id="A0A3N4KQL8"/>
<proteinExistence type="predicted"/>
<feature type="compositionally biased region" description="Low complexity" evidence="1">
    <location>
        <begin position="257"/>
        <end position="275"/>
    </location>
</feature>
<evidence type="ECO:0000256" key="1">
    <source>
        <dbReference type="SAM" id="MobiDB-lite"/>
    </source>
</evidence>
<organism evidence="2 3">
    <name type="scientific">Morchella conica CCBAS932</name>
    <dbReference type="NCBI Taxonomy" id="1392247"/>
    <lineage>
        <taxon>Eukaryota</taxon>
        <taxon>Fungi</taxon>
        <taxon>Dikarya</taxon>
        <taxon>Ascomycota</taxon>
        <taxon>Pezizomycotina</taxon>
        <taxon>Pezizomycetes</taxon>
        <taxon>Pezizales</taxon>
        <taxon>Morchellaceae</taxon>
        <taxon>Morchella</taxon>
    </lineage>
</organism>
<feature type="compositionally biased region" description="Polar residues" evidence="1">
    <location>
        <begin position="276"/>
        <end position="289"/>
    </location>
</feature>
<feature type="compositionally biased region" description="Basic residues" evidence="1">
    <location>
        <begin position="186"/>
        <end position="209"/>
    </location>
</feature>
<gene>
    <name evidence="2" type="ORF">P167DRAFT_545207</name>
</gene>
<feature type="region of interest" description="Disordered" evidence="1">
    <location>
        <begin position="1"/>
        <end position="32"/>
    </location>
</feature>
<sequence>MAAPTHYHPLQLQEDINPMHGPMGSPSQWPDAPPELDPPFTHLALRDVLWYQPDYQNAGVEPEGVAVNPTVAAAIAACHASAAEFTNAAATCYAAAAAIMEAGIPAGNACQSAATAILSAGIPVVDICVAAAETCNIAAAYFATPFGPEGDLVPEIPVTGATTRRSRRTKSDKVQPSRIPKSSNTRIKKVQSPKAKTGTRSRKPAHAAVKKAQVPHVQTGTSSHESADAIPETIQTADAQIETLGTTAKNNLKQTGKKAQPPKVATPKTPKKAPQSTGHSYNLRSSNKTYDLRSAKKGGIPKPATIKPSRSAVKKNTPTCGFSVSKAVLNILIGGNS</sequence>
<dbReference type="Proteomes" id="UP000277580">
    <property type="component" value="Unassembled WGS sequence"/>
</dbReference>
<evidence type="ECO:0000313" key="3">
    <source>
        <dbReference type="Proteomes" id="UP000277580"/>
    </source>
</evidence>
<dbReference type="OrthoDB" id="5412856at2759"/>
<name>A0A3N4KQL8_9PEZI</name>
<reference evidence="2 3" key="1">
    <citation type="journal article" date="2018" name="Nat. Ecol. Evol.">
        <title>Pezizomycetes genomes reveal the molecular basis of ectomycorrhizal truffle lifestyle.</title>
        <authorList>
            <person name="Murat C."/>
            <person name="Payen T."/>
            <person name="Noel B."/>
            <person name="Kuo A."/>
            <person name="Morin E."/>
            <person name="Chen J."/>
            <person name="Kohler A."/>
            <person name="Krizsan K."/>
            <person name="Balestrini R."/>
            <person name="Da Silva C."/>
            <person name="Montanini B."/>
            <person name="Hainaut M."/>
            <person name="Levati E."/>
            <person name="Barry K.W."/>
            <person name="Belfiori B."/>
            <person name="Cichocki N."/>
            <person name="Clum A."/>
            <person name="Dockter R.B."/>
            <person name="Fauchery L."/>
            <person name="Guy J."/>
            <person name="Iotti M."/>
            <person name="Le Tacon F."/>
            <person name="Lindquist E.A."/>
            <person name="Lipzen A."/>
            <person name="Malagnac F."/>
            <person name="Mello A."/>
            <person name="Molinier V."/>
            <person name="Miyauchi S."/>
            <person name="Poulain J."/>
            <person name="Riccioni C."/>
            <person name="Rubini A."/>
            <person name="Sitrit Y."/>
            <person name="Splivallo R."/>
            <person name="Traeger S."/>
            <person name="Wang M."/>
            <person name="Zifcakova L."/>
            <person name="Wipf D."/>
            <person name="Zambonelli A."/>
            <person name="Paolocci F."/>
            <person name="Nowrousian M."/>
            <person name="Ottonello S."/>
            <person name="Baldrian P."/>
            <person name="Spatafora J.W."/>
            <person name="Henrissat B."/>
            <person name="Nagy L.G."/>
            <person name="Aury J.M."/>
            <person name="Wincker P."/>
            <person name="Grigoriev I.V."/>
            <person name="Bonfante P."/>
            <person name="Martin F.M."/>
        </authorList>
    </citation>
    <scope>NUCLEOTIDE SEQUENCE [LARGE SCALE GENOMIC DNA]</scope>
    <source>
        <strain evidence="2 3">CCBAS932</strain>
    </source>
</reference>
<dbReference type="InParanoid" id="A0A3N4KQL8"/>
<evidence type="ECO:0000313" key="2">
    <source>
        <dbReference type="EMBL" id="RPB12883.1"/>
    </source>
</evidence>